<sequence length="134" mass="14911">MFTVHLHEAPALYKKNYVSERRHFYKSTAKQSHSCMSDDESKLTLLNWMSINCRSAPSYGNSVVGWDVSYGAEFVPVPDSILIIQTATKMTPSDEPLKGISQFVGASIGTWNLKISVKDTLSDGHRHNSPPPRA</sequence>
<proteinExistence type="predicted"/>
<reference evidence="1 2" key="1">
    <citation type="journal article" date="2018" name="Nat. Genet.">
        <title>The Rosa genome provides new insights in the design of modern roses.</title>
        <authorList>
            <person name="Bendahmane M."/>
        </authorList>
    </citation>
    <scope>NUCLEOTIDE SEQUENCE [LARGE SCALE GENOMIC DNA]</scope>
    <source>
        <strain evidence="2">cv. Old Blush</strain>
    </source>
</reference>
<comment type="caution">
    <text evidence="1">The sequence shown here is derived from an EMBL/GenBank/DDBJ whole genome shotgun (WGS) entry which is preliminary data.</text>
</comment>
<keyword evidence="2" id="KW-1185">Reference proteome</keyword>
<accession>A0A2P6RHI6</accession>
<dbReference type="AlphaFoldDB" id="A0A2P6RHI6"/>
<dbReference type="Proteomes" id="UP000238479">
    <property type="component" value="Chromosome 3"/>
</dbReference>
<evidence type="ECO:0000313" key="2">
    <source>
        <dbReference type="Proteomes" id="UP000238479"/>
    </source>
</evidence>
<protein>
    <submittedName>
        <fullName evidence="1">Uncharacterized protein</fullName>
    </submittedName>
</protein>
<evidence type="ECO:0000313" key="1">
    <source>
        <dbReference type="EMBL" id="PRQ45883.1"/>
    </source>
</evidence>
<gene>
    <name evidence="1" type="ORF">RchiOBHm_Chr3g0496501</name>
</gene>
<dbReference type="Gramene" id="PRQ45883">
    <property type="protein sequence ID" value="PRQ45883"/>
    <property type="gene ID" value="RchiOBHm_Chr3g0496501"/>
</dbReference>
<dbReference type="EMBL" id="PDCK01000041">
    <property type="protein sequence ID" value="PRQ45883.1"/>
    <property type="molecule type" value="Genomic_DNA"/>
</dbReference>
<organism evidence="1 2">
    <name type="scientific">Rosa chinensis</name>
    <name type="common">China rose</name>
    <dbReference type="NCBI Taxonomy" id="74649"/>
    <lineage>
        <taxon>Eukaryota</taxon>
        <taxon>Viridiplantae</taxon>
        <taxon>Streptophyta</taxon>
        <taxon>Embryophyta</taxon>
        <taxon>Tracheophyta</taxon>
        <taxon>Spermatophyta</taxon>
        <taxon>Magnoliopsida</taxon>
        <taxon>eudicotyledons</taxon>
        <taxon>Gunneridae</taxon>
        <taxon>Pentapetalae</taxon>
        <taxon>rosids</taxon>
        <taxon>fabids</taxon>
        <taxon>Rosales</taxon>
        <taxon>Rosaceae</taxon>
        <taxon>Rosoideae</taxon>
        <taxon>Rosoideae incertae sedis</taxon>
        <taxon>Rosa</taxon>
    </lineage>
</organism>
<name>A0A2P6RHI6_ROSCH</name>